<evidence type="ECO:0000256" key="6">
    <source>
        <dbReference type="RuleBase" id="RU003509"/>
    </source>
</evidence>
<comment type="similarity">
    <text evidence="5 6">Belongs to the Psb28 family.</text>
</comment>
<keyword evidence="2 5" id="KW-0602">Photosynthesis</keyword>
<dbReference type="InterPro" id="IPR005610">
    <property type="entry name" value="PSII_Psb28_class-1"/>
</dbReference>
<dbReference type="AlphaFoldDB" id="A0A141SE92"/>
<sequence length="115" mass="12960">MAFIQFIQGINETVVADVKLTRSKDGSTGTATFQFNQPNILKADMESKGNITGMYLKDEEGEMVTKDVSAKFINGVPEAIEAIYIIKSPSDWDRFMRFMERYANDNQLSFTKATT</sequence>
<keyword evidence="7" id="KW-0934">Plastid</keyword>
<dbReference type="InterPro" id="IPR038676">
    <property type="entry name" value="Psb28_c1_sf"/>
</dbReference>
<organism evidence="7">
    <name type="scientific">Gelidium vagum</name>
    <name type="common">Red alga</name>
    <dbReference type="NCBI Taxonomy" id="35171"/>
    <lineage>
        <taxon>Eukaryota</taxon>
        <taxon>Rhodophyta</taxon>
        <taxon>Florideophyceae</taxon>
        <taxon>Rhodymeniophycidae</taxon>
        <taxon>Gelidiales</taxon>
        <taxon>Gelidiaceae</taxon>
        <taxon>Gelidium</taxon>
    </lineage>
</organism>
<evidence type="ECO:0000256" key="5">
    <source>
        <dbReference type="HAMAP-Rule" id="MF_01370"/>
    </source>
</evidence>
<dbReference type="Pfam" id="PF03912">
    <property type="entry name" value="Psb28"/>
    <property type="match status" value="1"/>
</dbReference>
<accession>A0A141SE92</accession>
<evidence type="ECO:0000256" key="2">
    <source>
        <dbReference type="ARBA" id="ARBA00022531"/>
    </source>
</evidence>
<dbReference type="HAMAP" id="MF_01370">
    <property type="entry name" value="PSII_Psb28"/>
    <property type="match status" value="1"/>
</dbReference>
<dbReference type="PANTHER" id="PTHR34963">
    <property type="match status" value="1"/>
</dbReference>
<dbReference type="GO" id="GO:0015979">
    <property type="term" value="P:photosynthesis"/>
    <property type="evidence" value="ECO:0007669"/>
    <property type="project" value="UniProtKB-UniRule"/>
</dbReference>
<comment type="subunit">
    <text evidence="5">Part of the photosystem II complex.</text>
</comment>
<dbReference type="GeneID" id="27216146"/>
<evidence type="ECO:0000313" key="7">
    <source>
        <dbReference type="EMBL" id="AMK96610.1"/>
    </source>
</evidence>
<dbReference type="PANTHER" id="PTHR34963:SF2">
    <property type="entry name" value="PHOTOSYSTEM II REACTION CENTER PSB28 PROTEIN, CHLOROPLASTIC"/>
    <property type="match status" value="1"/>
</dbReference>
<dbReference type="EMBL" id="KT266787">
    <property type="protein sequence ID" value="AMK96610.1"/>
    <property type="molecule type" value="Genomic_DNA"/>
</dbReference>
<comment type="subcellular location">
    <subcellularLocation>
        <location evidence="5">Cellular thylakoid membrane</location>
        <topology evidence="5">Peripheral membrane protein</topology>
        <orientation evidence="5">Cytoplasmic side</orientation>
    </subcellularLocation>
    <subcellularLocation>
        <location evidence="1">Membrane</location>
        <topology evidence="1">Peripheral membrane protein</topology>
    </subcellularLocation>
</comment>
<proteinExistence type="inferred from homology"/>
<dbReference type="GO" id="GO:0042651">
    <property type="term" value="C:thylakoid membrane"/>
    <property type="evidence" value="ECO:0007669"/>
    <property type="project" value="UniProtKB-UniRule"/>
</dbReference>
<name>A0A141SE92_GELVA</name>
<dbReference type="GO" id="GO:0009523">
    <property type="term" value="C:photosystem II"/>
    <property type="evidence" value="ECO:0007669"/>
    <property type="project" value="UniProtKB-KW"/>
</dbReference>
<keyword evidence="4 5" id="KW-0604">Photosystem II</keyword>
<keyword evidence="3 5" id="KW-0472">Membrane</keyword>
<reference evidence="7" key="1">
    <citation type="submission" date="2015-07" db="EMBL/GenBank/DDBJ databases">
        <title>Reconstructing the complex evolutionary history of mobile plasmids in red algal genomes.</title>
        <authorList>
            <person name="Lee J."/>
            <person name="Kim K.M."/>
            <person name="Yang E.C."/>
            <person name="Miller K.A."/>
            <person name="Boo S.M."/>
            <person name="Bhattacharya D."/>
            <person name="Yoon H.S."/>
        </authorList>
    </citation>
    <scope>NUCLEOTIDE SEQUENCE</scope>
</reference>
<dbReference type="RefSeq" id="YP_009244368.1">
    <property type="nucleotide sequence ID" value="NC_029859.1"/>
</dbReference>
<protein>
    <recommendedName>
        <fullName evidence="5 6">Photosystem II reaction center Psb28 protein</fullName>
    </recommendedName>
    <alternativeName>
        <fullName evidence="5">Photosystem II 13 kDa protein</fullName>
    </alternativeName>
    <alternativeName>
        <fullName evidence="5">Photosystem II reaction center W protein</fullName>
    </alternativeName>
</protein>
<evidence type="ECO:0000256" key="3">
    <source>
        <dbReference type="ARBA" id="ARBA00023136"/>
    </source>
</evidence>
<evidence type="ECO:0000256" key="1">
    <source>
        <dbReference type="ARBA" id="ARBA00004170"/>
    </source>
</evidence>
<dbReference type="Gene3D" id="2.40.30.220">
    <property type="entry name" value="Photosystem II Psb28"/>
    <property type="match status" value="1"/>
</dbReference>
<keyword evidence="5" id="KW-0793">Thylakoid</keyword>
<geneLocation type="plastid" evidence="7"/>
<dbReference type="NCBIfam" id="TIGR03047">
    <property type="entry name" value="PS_II_psb28"/>
    <property type="match status" value="1"/>
</dbReference>
<gene>
    <name evidence="7" type="primary">psbW</name>
    <name evidence="5" type="synonym">psb28</name>
    <name evidence="7" type="ORF">Gvag_169</name>
</gene>
<evidence type="ECO:0000256" key="4">
    <source>
        <dbReference type="ARBA" id="ARBA00023276"/>
    </source>
</evidence>